<keyword evidence="1" id="KW-0732">Signal</keyword>
<dbReference type="Pfam" id="PF13557">
    <property type="entry name" value="Phenol_MetA_deg"/>
    <property type="match status" value="1"/>
</dbReference>
<accession>M7Y619</accession>
<comment type="caution">
    <text evidence="2">The sequence shown here is derived from an EMBL/GenBank/DDBJ whole genome shotgun (WGS) entry which is preliminary data.</text>
</comment>
<protein>
    <submittedName>
        <fullName evidence="2">QbdB</fullName>
    </submittedName>
</protein>
<feature type="chain" id="PRO_5004088604" evidence="1">
    <location>
        <begin position="26"/>
        <end position="309"/>
    </location>
</feature>
<evidence type="ECO:0000256" key="1">
    <source>
        <dbReference type="SAM" id="SignalP"/>
    </source>
</evidence>
<dbReference type="EMBL" id="AMZY02000011">
    <property type="protein sequence ID" value="EMS32696.1"/>
    <property type="molecule type" value="Genomic_DNA"/>
</dbReference>
<dbReference type="AlphaFoldDB" id="M7Y619"/>
<evidence type="ECO:0000313" key="2">
    <source>
        <dbReference type="EMBL" id="EMS32696.1"/>
    </source>
</evidence>
<evidence type="ECO:0000313" key="3">
    <source>
        <dbReference type="Proteomes" id="UP000010953"/>
    </source>
</evidence>
<keyword evidence="3" id="KW-1185">Reference proteome</keyword>
<dbReference type="RefSeq" id="WP_008627783.1">
    <property type="nucleotide sequence ID" value="NZ_AMZY02000011.1"/>
</dbReference>
<organism evidence="2 3">
    <name type="scientific">Mariniradius saccharolyticus AK6</name>
    <dbReference type="NCBI Taxonomy" id="1239962"/>
    <lineage>
        <taxon>Bacteria</taxon>
        <taxon>Pseudomonadati</taxon>
        <taxon>Bacteroidota</taxon>
        <taxon>Cytophagia</taxon>
        <taxon>Cytophagales</taxon>
        <taxon>Cyclobacteriaceae</taxon>
        <taxon>Mariniradius</taxon>
    </lineage>
</organism>
<proteinExistence type="predicted"/>
<dbReference type="InParanoid" id="M7Y619"/>
<dbReference type="InterPro" id="IPR025737">
    <property type="entry name" value="FApF"/>
</dbReference>
<dbReference type="OrthoDB" id="191143at2"/>
<sequence>MVSKTSLKGFFILLCGVFPLGYSTAQDLDPRAYIRVPVKTTTAFLGYAGSRGGVVSDPTVIIQNIEATIHTTSVGASHSFDLFGMTSQILVVLPYSWANVSGDVGQQSQSVNRSGMADMRARISVLVFGAPAANLAEVKAAPRSTLVGVSLNLIAPTGQFFSDKLINLGTNRWSFRPEIAISQPISKRWLFDFYSGVWVFTNNISFFPGNLTRTQNPMGAFQAHLSYNIGPIFWIAIDGTYYVGGESSINNQINDDRVENTRLGITAVIPTGKTSSLKVAVSTGVQVRIGKDFNTLSVGWQKTWLYKEK</sequence>
<dbReference type="STRING" id="1239962.C943_00701"/>
<gene>
    <name evidence="2" type="ORF">C943_00701</name>
</gene>
<feature type="signal peptide" evidence="1">
    <location>
        <begin position="1"/>
        <end position="25"/>
    </location>
</feature>
<dbReference type="eggNOG" id="COG4313">
    <property type="taxonomic scope" value="Bacteria"/>
</dbReference>
<name>M7Y619_9BACT</name>
<dbReference type="Proteomes" id="UP000010953">
    <property type="component" value="Unassembled WGS sequence"/>
</dbReference>
<reference evidence="2" key="1">
    <citation type="submission" date="2013-01" db="EMBL/GenBank/DDBJ databases">
        <title>Genome assembly of Mariniradius saccharolyticus AK6.</title>
        <authorList>
            <person name="Vaidya B."/>
            <person name="Khatri I."/>
            <person name="Tanuku N.R.S."/>
            <person name="Subramanian S."/>
            <person name="Pinnaka A."/>
        </authorList>
    </citation>
    <scope>NUCLEOTIDE SEQUENCE [LARGE SCALE GENOMIC DNA]</scope>
    <source>
        <strain evidence="2">AK6</strain>
    </source>
</reference>